<dbReference type="HOGENOM" id="CLU_2547970_0_0_9"/>
<dbReference type="AlphaFoldDB" id="G4D4R2"/>
<evidence type="ECO:0000313" key="2">
    <source>
        <dbReference type="Proteomes" id="UP000003422"/>
    </source>
</evidence>
<dbReference type="Proteomes" id="UP000003422">
    <property type="component" value="Unassembled WGS sequence"/>
</dbReference>
<gene>
    <name evidence="1" type="ORF">HMPREF9129_1392</name>
</gene>
<reference evidence="1 2" key="1">
    <citation type="submission" date="2011-06" db="EMBL/GenBank/DDBJ databases">
        <authorList>
            <person name="Muzny D."/>
            <person name="Qin X."/>
            <person name="Deng J."/>
            <person name="Jiang H."/>
            <person name="Liu Y."/>
            <person name="Qu J."/>
            <person name="Song X.-Z."/>
            <person name="Zhang L."/>
            <person name="Thornton R."/>
            <person name="Coyle M."/>
            <person name="Francisco L."/>
            <person name="Jackson L."/>
            <person name="Javaid M."/>
            <person name="Korchina V."/>
            <person name="Kovar C."/>
            <person name="Mata R."/>
            <person name="Mathew T."/>
            <person name="Ngo R."/>
            <person name="Nguyen L."/>
            <person name="Nguyen N."/>
            <person name="Okwuonu G."/>
            <person name="Ongeri F."/>
            <person name="Pham C."/>
            <person name="Simmons D."/>
            <person name="Wilczek-Boney K."/>
            <person name="Hale W."/>
            <person name="Jakkamsetti A."/>
            <person name="Pham P."/>
            <person name="Ruth R."/>
            <person name="San Lucas F."/>
            <person name="Warren J."/>
            <person name="Zhang J."/>
            <person name="Zhao Z."/>
            <person name="Zhou C."/>
            <person name="Zhu D."/>
            <person name="Lee S."/>
            <person name="Bess C."/>
            <person name="Blankenburg K."/>
            <person name="Forbes L."/>
            <person name="Fu Q."/>
            <person name="Gubbala S."/>
            <person name="Hirani K."/>
            <person name="Jayaseelan J.C."/>
            <person name="Lara F."/>
            <person name="Munidasa M."/>
            <person name="Palculict T."/>
            <person name="Patil S."/>
            <person name="Pu L.-L."/>
            <person name="Saada N."/>
            <person name="Tang L."/>
            <person name="Weissenberger G."/>
            <person name="Zhu Y."/>
            <person name="Hemphill L."/>
            <person name="Shang Y."/>
            <person name="Youmans B."/>
            <person name="Ayvaz T."/>
            <person name="Ross M."/>
            <person name="Santibanez J."/>
            <person name="Aqrawi P."/>
            <person name="Gross S."/>
            <person name="Joshi V."/>
            <person name="Fowler G."/>
            <person name="Nazareth L."/>
            <person name="Reid J."/>
            <person name="Worley K."/>
            <person name="Petrosino J."/>
            <person name="Highlander S."/>
            <person name="Gibbs R."/>
        </authorList>
    </citation>
    <scope>NUCLEOTIDE SEQUENCE [LARGE SCALE GENOMIC DNA]</scope>
    <source>
        <strain evidence="1 2">ATCC 29427</strain>
    </source>
</reference>
<comment type="caution">
    <text evidence="1">The sequence shown here is derived from an EMBL/GenBank/DDBJ whole genome shotgun (WGS) entry which is preliminary data.</text>
</comment>
<protein>
    <submittedName>
        <fullName evidence="1">Anthranilate phosphoribosyltransferase</fullName>
        <ecNumber evidence="1">2.4.2.18</ecNumber>
    </submittedName>
</protein>
<organism evidence="1 2">
    <name type="scientific">Peptoniphilus indolicus ATCC 29427</name>
    <dbReference type="NCBI Taxonomy" id="997350"/>
    <lineage>
        <taxon>Bacteria</taxon>
        <taxon>Bacillati</taxon>
        <taxon>Bacillota</taxon>
        <taxon>Tissierellia</taxon>
        <taxon>Tissierellales</taxon>
        <taxon>Peptoniphilaceae</taxon>
        <taxon>Peptoniphilus</taxon>
    </lineage>
</organism>
<feature type="non-terminal residue" evidence="1">
    <location>
        <position position="83"/>
    </location>
</feature>
<evidence type="ECO:0000313" key="1">
    <source>
        <dbReference type="EMBL" id="EGY79479.1"/>
    </source>
</evidence>
<keyword evidence="2" id="KW-1185">Reference proteome</keyword>
<accession>G4D4R2</accession>
<name>G4D4R2_9FIRM</name>
<proteinExistence type="predicted"/>
<dbReference type="EC" id="2.4.2.18" evidence="1"/>
<keyword evidence="1" id="KW-0808">Transferase</keyword>
<sequence length="83" mass="9716">MYYSIVLKKNDILNSRRENMKKIISSLLIVFLFTNYIYATSNSKEILKIKNIFGVTDATEFNITTSEDTYDDGSAFKTLDYHW</sequence>
<dbReference type="GO" id="GO:0004048">
    <property type="term" value="F:anthranilate phosphoribosyltransferase activity"/>
    <property type="evidence" value="ECO:0007669"/>
    <property type="project" value="UniProtKB-EC"/>
</dbReference>
<dbReference type="EMBL" id="AGBB01000133">
    <property type="protein sequence ID" value="EGY79479.1"/>
    <property type="molecule type" value="Genomic_DNA"/>
</dbReference>
<keyword evidence="1" id="KW-0328">Glycosyltransferase</keyword>